<dbReference type="SUPFAM" id="SSF56219">
    <property type="entry name" value="DNase I-like"/>
    <property type="match status" value="1"/>
</dbReference>
<dbReference type="InterPro" id="IPR036691">
    <property type="entry name" value="Endo/exonu/phosph_ase_sf"/>
</dbReference>
<dbReference type="Gene3D" id="3.60.10.10">
    <property type="entry name" value="Endonuclease/exonuclease/phosphatase"/>
    <property type="match status" value="1"/>
</dbReference>
<protein>
    <recommendedName>
        <fullName evidence="3">Endonuclease/exonuclease/phosphatase domain-containing protein</fullName>
    </recommendedName>
</protein>
<accession>A0AAV2SER7</accession>
<evidence type="ECO:0000313" key="2">
    <source>
        <dbReference type="Proteomes" id="UP001497623"/>
    </source>
</evidence>
<evidence type="ECO:0000313" key="1">
    <source>
        <dbReference type="EMBL" id="CAL4183555.1"/>
    </source>
</evidence>
<dbReference type="AlphaFoldDB" id="A0AAV2SER7"/>
<sequence length="603" mass="69730">MAEETNISNIHQMLSAALPFLNCSDAQIQYEFLGEKESFYEKYNCSKFCKDMSEYVNTFTTENYNCNYYDINSFNSTYTSSKNSNLKICHLNIRSLNLHKHELASYLSCLNCKFDIILLTESGHALQASIEETFNDYDFFTNPPSTSKGGAGILVRKNTFKSIEIIDNNRYLNCDCTKCKVESLWINLNSKLNDSLMIGCVYRHPNGNMSHFNSKYSKLLENINSNTTCIIGGDFNIDLLQHEKTQVGEYLNTNLENNFTPCITLPTRITAQSATLIDQLFLRLPKRKLQNKVNSGNLYCSISDHLMNFMLLDLDIKKPKERPYVRLFTEKNIDYFLKNANNNNPLLPPIPEIPQTDLNIHHTFSEFLTNYKRMLEKYFPLVRISRKKFKDKPWITAGIKVSINRRNILFRKFIADRTPTREQAWKSFRNKTTTCIRAAETHYYRKLLTEHNNNCQNLWKIFGKIIKKGKTRPNINKIINGENILTNPNNITEALNNFFTNIGNNLAQSHKNVDQNAFKQYLVNPVRKSFCLCETSQPEVKYLLEKINPKKTPGNDDIPGKFLNISAPIIAEPLSKLFNLSINRGEYPDALKIAKVIPIYKKR</sequence>
<comment type="caution">
    <text evidence="1">The sequence shown here is derived from an EMBL/GenBank/DDBJ whole genome shotgun (WGS) entry which is preliminary data.</text>
</comment>
<dbReference type="EMBL" id="CAXKWB010060855">
    <property type="protein sequence ID" value="CAL4183555.1"/>
    <property type="molecule type" value="Genomic_DNA"/>
</dbReference>
<reference evidence="1 2" key="1">
    <citation type="submission" date="2024-05" db="EMBL/GenBank/DDBJ databases">
        <authorList>
            <person name="Wallberg A."/>
        </authorList>
    </citation>
    <scope>NUCLEOTIDE SEQUENCE [LARGE SCALE GENOMIC DNA]</scope>
</reference>
<name>A0AAV2SER7_MEGNR</name>
<keyword evidence="2" id="KW-1185">Reference proteome</keyword>
<organism evidence="1 2">
    <name type="scientific">Meganyctiphanes norvegica</name>
    <name type="common">Northern krill</name>
    <name type="synonym">Thysanopoda norvegica</name>
    <dbReference type="NCBI Taxonomy" id="48144"/>
    <lineage>
        <taxon>Eukaryota</taxon>
        <taxon>Metazoa</taxon>
        <taxon>Ecdysozoa</taxon>
        <taxon>Arthropoda</taxon>
        <taxon>Crustacea</taxon>
        <taxon>Multicrustacea</taxon>
        <taxon>Malacostraca</taxon>
        <taxon>Eumalacostraca</taxon>
        <taxon>Eucarida</taxon>
        <taxon>Euphausiacea</taxon>
        <taxon>Euphausiidae</taxon>
        <taxon>Meganyctiphanes</taxon>
    </lineage>
</organism>
<dbReference type="PANTHER" id="PTHR47510">
    <property type="entry name" value="REVERSE TRANSCRIPTASE DOMAIN-CONTAINING PROTEIN"/>
    <property type="match status" value="1"/>
</dbReference>
<proteinExistence type="predicted"/>
<dbReference type="Proteomes" id="UP001497623">
    <property type="component" value="Unassembled WGS sequence"/>
</dbReference>
<gene>
    <name evidence="1" type="ORF">MNOR_LOCUS35712</name>
</gene>
<dbReference type="PANTHER" id="PTHR47510:SF3">
    <property type="entry name" value="ENDO_EXONUCLEASE_PHOSPHATASE DOMAIN-CONTAINING PROTEIN"/>
    <property type="match status" value="1"/>
</dbReference>
<evidence type="ECO:0008006" key="3">
    <source>
        <dbReference type="Google" id="ProtNLM"/>
    </source>
</evidence>